<accession>A0ABR5JR93</accession>
<gene>
    <name evidence="1" type="ORF">OX90_08975</name>
</gene>
<evidence type="ECO:0000313" key="2">
    <source>
        <dbReference type="Proteomes" id="UP000037201"/>
    </source>
</evidence>
<comment type="caution">
    <text evidence="1">The sequence shown here is derived from an EMBL/GenBank/DDBJ whole genome shotgun (WGS) entry which is preliminary data.</text>
</comment>
<protein>
    <submittedName>
        <fullName evidence="1">Uncharacterized protein</fullName>
    </submittedName>
</protein>
<reference evidence="1 2" key="1">
    <citation type="submission" date="2014-12" db="EMBL/GenBank/DDBJ databases">
        <authorList>
            <person name="Baeyen S."/>
        </authorList>
    </citation>
    <scope>NUCLEOTIDE SEQUENCE [LARGE SCALE GENOMIC DNA]</scope>
    <source>
        <strain evidence="1 2">LMG 28496</strain>
    </source>
</reference>
<sequence>MSCLICAGSAERVSCQGPWEERDCPSCGRYRVADALVLTLMEQGQIFDVVKTRKWLATRRLTEAVPCIEIQEALLAL</sequence>
<reference evidence="1 2" key="2">
    <citation type="submission" date="2015-09" db="EMBL/GenBank/DDBJ databases">
        <title>Genome analysis of Pseudomonas syringae pv. porri LMG.</title>
        <authorList>
            <person name="Rombouts S."/>
        </authorList>
    </citation>
    <scope>NUCLEOTIDE SEQUENCE [LARGE SCALE GENOMIC DNA]</scope>
    <source>
        <strain evidence="1 2">LMG 28496</strain>
    </source>
</reference>
<organism evidence="1 2">
    <name type="scientific">Pseudomonas coronafaciens pv. porri</name>
    <dbReference type="NCBI Taxonomy" id="83964"/>
    <lineage>
        <taxon>Bacteria</taxon>
        <taxon>Pseudomonadati</taxon>
        <taxon>Pseudomonadota</taxon>
        <taxon>Gammaproteobacteria</taxon>
        <taxon>Pseudomonadales</taxon>
        <taxon>Pseudomonadaceae</taxon>
        <taxon>Pseudomonas</taxon>
        <taxon>Pseudomonas coronafaciens</taxon>
    </lineage>
</organism>
<evidence type="ECO:0000313" key="1">
    <source>
        <dbReference type="EMBL" id="KOP59881.1"/>
    </source>
</evidence>
<proteinExistence type="predicted"/>
<dbReference type="EMBL" id="JUEU01000093">
    <property type="protein sequence ID" value="KOP59881.1"/>
    <property type="molecule type" value="Genomic_DNA"/>
</dbReference>
<dbReference type="Proteomes" id="UP000037201">
    <property type="component" value="Unassembled WGS sequence"/>
</dbReference>
<name>A0ABR5JR93_9PSED</name>
<keyword evidence="2" id="KW-1185">Reference proteome</keyword>